<gene>
    <name evidence="1" type="ORF">IHE45_19G120600</name>
</gene>
<organism evidence="1 2">
    <name type="scientific">Dioscorea alata</name>
    <name type="common">Purple yam</name>
    <dbReference type="NCBI Taxonomy" id="55571"/>
    <lineage>
        <taxon>Eukaryota</taxon>
        <taxon>Viridiplantae</taxon>
        <taxon>Streptophyta</taxon>
        <taxon>Embryophyta</taxon>
        <taxon>Tracheophyta</taxon>
        <taxon>Spermatophyta</taxon>
        <taxon>Magnoliopsida</taxon>
        <taxon>Liliopsida</taxon>
        <taxon>Dioscoreales</taxon>
        <taxon>Dioscoreaceae</taxon>
        <taxon>Dioscorea</taxon>
    </lineage>
</organism>
<name>A0ACB7U1F6_DIOAL</name>
<evidence type="ECO:0000313" key="2">
    <source>
        <dbReference type="Proteomes" id="UP000827976"/>
    </source>
</evidence>
<comment type="caution">
    <text evidence="1">The sequence shown here is derived from an EMBL/GenBank/DDBJ whole genome shotgun (WGS) entry which is preliminary data.</text>
</comment>
<evidence type="ECO:0000313" key="1">
    <source>
        <dbReference type="EMBL" id="KAH7654070.1"/>
    </source>
</evidence>
<keyword evidence="2" id="KW-1185">Reference proteome</keyword>
<accession>A0ACB7U1F6</accession>
<reference evidence="2" key="1">
    <citation type="journal article" date="2022" name="Nat. Commun.">
        <title>Chromosome evolution and the genetic basis of agronomically important traits in greater yam.</title>
        <authorList>
            <person name="Bredeson J.V."/>
            <person name="Lyons J.B."/>
            <person name="Oniyinde I.O."/>
            <person name="Okereke N.R."/>
            <person name="Kolade O."/>
            <person name="Nnabue I."/>
            <person name="Nwadili C.O."/>
            <person name="Hribova E."/>
            <person name="Parker M."/>
            <person name="Nwogha J."/>
            <person name="Shu S."/>
            <person name="Carlson J."/>
            <person name="Kariba R."/>
            <person name="Muthemba S."/>
            <person name="Knop K."/>
            <person name="Barton G.J."/>
            <person name="Sherwood A.V."/>
            <person name="Lopez-Montes A."/>
            <person name="Asiedu R."/>
            <person name="Jamnadass R."/>
            <person name="Muchugi A."/>
            <person name="Goodstein D."/>
            <person name="Egesi C.N."/>
            <person name="Featherston J."/>
            <person name="Asfaw A."/>
            <person name="Simpson G.G."/>
            <person name="Dolezel J."/>
            <person name="Hendre P.S."/>
            <person name="Van Deynze A."/>
            <person name="Kumar P.L."/>
            <person name="Obidiegwu J.E."/>
            <person name="Bhattacharjee R."/>
            <person name="Rokhsar D.S."/>
        </authorList>
    </citation>
    <scope>NUCLEOTIDE SEQUENCE [LARGE SCALE GENOMIC DNA]</scope>
    <source>
        <strain evidence="2">cv. TDa95/00328</strain>
    </source>
</reference>
<proteinExistence type="predicted"/>
<protein>
    <submittedName>
        <fullName evidence="1">RmlC-like cupins domain-containing protein</fullName>
    </submittedName>
</protein>
<sequence length="454" mass="50729">MGEKVLLLLLLVSWSLMVVDGKKNQGREEVKLISDQSNGRPPMFILNKFKKVVKSEGGEVKVVSGYKWKGDINPMHIGFITMEPNTLFIPQYLDANLILFVQTGEVKVGWIHKDEYLVEERMKMGDVNVIPAGSAFYFVNVGNDDEKLSIICSIDASGTSEWNSYQSFFIGGGRNPTSVIAGFGVMTLRAAFNVTMDELSFLMKQKNGPIIYMTNTTEEQHLLPSMIKLKLKLQQQLSDNGKEMHEDDDQYKESYKTWSWRKLLSSLIGKKKRKGGRVHSPESFNLYDTEPGFCNDYGTSVSIDKHQYSPLKISGIGVYYVNLTAGSMMAPHFNPTATEYGVVLKGSGIIQVVFPNGTNAMTARVRAGDVFWVPRYFSFCQIASMDGSFEFFGFTTSARENRPQFLVGESSVLKSMMGPELAAAFGVAEEWLERVVEAQSQSVILPPLHVEGKN</sequence>
<dbReference type="Proteomes" id="UP000827976">
    <property type="component" value="Chromosome 19"/>
</dbReference>
<dbReference type="EMBL" id="CM037029">
    <property type="protein sequence ID" value="KAH7654070.1"/>
    <property type="molecule type" value="Genomic_DNA"/>
</dbReference>